<evidence type="ECO:0000256" key="10">
    <source>
        <dbReference type="ARBA" id="ARBA00022723"/>
    </source>
</evidence>
<evidence type="ECO:0000256" key="9">
    <source>
        <dbReference type="ARBA" id="ARBA00022679"/>
    </source>
</evidence>
<evidence type="ECO:0000256" key="15">
    <source>
        <dbReference type="ARBA" id="ARBA00022842"/>
    </source>
</evidence>
<dbReference type="GO" id="GO:0004674">
    <property type="term" value="F:protein serine/threonine kinase activity"/>
    <property type="evidence" value="ECO:0007669"/>
    <property type="project" value="UniProtKB-KW"/>
</dbReference>
<evidence type="ECO:0000256" key="20">
    <source>
        <dbReference type="PIRSR" id="PIRSR038147-2"/>
    </source>
</evidence>
<evidence type="ECO:0000256" key="8">
    <source>
        <dbReference type="ARBA" id="ARBA00022527"/>
    </source>
</evidence>
<sequence>MEQTCEQVANLDLHSEGEDSDYSDEDSTYYVGPEDSAQALKAATSSGVARHSNQQHAKESTFQPSGGLQQKYIHKISVRKYEYQEDERRGKDASKTRVKDKEERATVENVLDSRTKMILFKMLNRGAISEIEGCISTGKEANVYFASHHTDDPRAVKIYKTSILIFKDRDKYVSGDFRFRHGYCRHNPRKMVQTWAEKEFRNLSRIFREGIPCPEPLILRSHVLVMKFIGKNCIPAPLLKNVDLSKEKYCELYLDCLTMMRDLYTKCKLIHADLSEYNVLYHEGKMVLIDVSQSVEPDHPHSMDFLRKDCINMTDFFKKRGVEVISVRKMFDFVTTTTNVDSLNYLEEVLNEKVDPESIEDEVFKQAYLPKRLDEVIDAERDIFDKKGEDTHYRALTELNADHETSSKPEEESASDESDSESSSTEEDENGEKTFKSCRRPRDESPNSKKERKKLLKEARKEKQKTKIKKHAKKRKENSKPEEESASDESDSESSSTEEDENGEKTFKSCRRPRDESPNSKKERKKLLKEARKEKQKTKIKKHAKKRKEKLGANNKKKN</sequence>
<evidence type="ECO:0000256" key="17">
    <source>
        <dbReference type="ARBA" id="ARBA00048679"/>
    </source>
</evidence>
<evidence type="ECO:0000259" key="23">
    <source>
        <dbReference type="SMART" id="SM00090"/>
    </source>
</evidence>
<comment type="catalytic activity">
    <reaction evidence="16 18">
        <text>L-threonyl-[protein] + ATP = O-phospho-L-threonyl-[protein] + ADP + H(+)</text>
        <dbReference type="Rhea" id="RHEA:46608"/>
        <dbReference type="Rhea" id="RHEA-COMP:11060"/>
        <dbReference type="Rhea" id="RHEA-COMP:11605"/>
        <dbReference type="ChEBI" id="CHEBI:15378"/>
        <dbReference type="ChEBI" id="CHEBI:30013"/>
        <dbReference type="ChEBI" id="CHEBI:30616"/>
        <dbReference type="ChEBI" id="CHEBI:61977"/>
        <dbReference type="ChEBI" id="CHEBI:456216"/>
        <dbReference type="EC" id="2.7.11.1"/>
    </reaction>
</comment>
<dbReference type="EC" id="2.7.11.1" evidence="4 18"/>
<name>A0AAV6VK18_9ARAC</name>
<feature type="compositionally biased region" description="Acidic residues" evidence="22">
    <location>
        <begin position="412"/>
        <end position="430"/>
    </location>
</feature>
<dbReference type="GO" id="GO:0005737">
    <property type="term" value="C:cytoplasm"/>
    <property type="evidence" value="ECO:0007669"/>
    <property type="project" value="UniProtKB-SubCell"/>
</dbReference>
<dbReference type="GO" id="GO:0042254">
    <property type="term" value="P:ribosome biogenesis"/>
    <property type="evidence" value="ECO:0007669"/>
    <property type="project" value="UniProtKB-KW"/>
</dbReference>
<evidence type="ECO:0000256" key="3">
    <source>
        <dbReference type="ARBA" id="ARBA00009196"/>
    </source>
</evidence>
<dbReference type="GO" id="GO:0005524">
    <property type="term" value="F:ATP binding"/>
    <property type="evidence" value="ECO:0007669"/>
    <property type="project" value="UniProtKB-KW"/>
</dbReference>
<evidence type="ECO:0000256" key="2">
    <source>
        <dbReference type="ARBA" id="ARBA00004496"/>
    </source>
</evidence>
<evidence type="ECO:0000256" key="16">
    <source>
        <dbReference type="ARBA" id="ARBA00047899"/>
    </source>
</evidence>
<feature type="binding site" evidence="20">
    <location>
        <position position="229"/>
    </location>
    <ligand>
        <name>ATP</name>
        <dbReference type="ChEBI" id="CHEBI:30616"/>
    </ligand>
</feature>
<evidence type="ECO:0000256" key="22">
    <source>
        <dbReference type="SAM" id="MobiDB-lite"/>
    </source>
</evidence>
<dbReference type="Pfam" id="PF01163">
    <property type="entry name" value="RIO1"/>
    <property type="match status" value="1"/>
</dbReference>
<evidence type="ECO:0000256" key="21">
    <source>
        <dbReference type="PIRSR" id="PIRSR038147-3"/>
    </source>
</evidence>
<dbReference type="Proteomes" id="UP000827092">
    <property type="component" value="Unassembled WGS sequence"/>
</dbReference>
<feature type="compositionally biased region" description="Basic residues" evidence="22">
    <location>
        <begin position="462"/>
        <end position="477"/>
    </location>
</feature>
<evidence type="ECO:0000256" key="5">
    <source>
        <dbReference type="ARBA" id="ARBA00016038"/>
    </source>
</evidence>
<feature type="region of interest" description="Disordered" evidence="22">
    <location>
        <begin position="1"/>
        <end position="66"/>
    </location>
</feature>
<feature type="region of interest" description="Disordered" evidence="22">
    <location>
        <begin position="397"/>
        <end position="559"/>
    </location>
</feature>
<evidence type="ECO:0000256" key="13">
    <source>
        <dbReference type="ARBA" id="ARBA00022801"/>
    </source>
</evidence>
<feature type="compositionally biased region" description="Acidic residues" evidence="22">
    <location>
        <begin position="484"/>
        <end position="502"/>
    </location>
</feature>
<keyword evidence="9 18" id="KW-0808">Transferase</keyword>
<dbReference type="InterPro" id="IPR000687">
    <property type="entry name" value="RIO_kinase"/>
</dbReference>
<evidence type="ECO:0000256" key="12">
    <source>
        <dbReference type="ARBA" id="ARBA00022777"/>
    </source>
</evidence>
<dbReference type="PROSITE" id="PS01245">
    <property type="entry name" value="RIO1"/>
    <property type="match status" value="1"/>
</dbReference>
<dbReference type="PIRSF" id="PIRSF038147">
    <property type="entry name" value="Ser/Thr_PK_RIO1"/>
    <property type="match status" value="1"/>
</dbReference>
<feature type="compositionally biased region" description="Basic and acidic residues" evidence="22">
    <location>
        <begin position="431"/>
        <end position="449"/>
    </location>
</feature>
<dbReference type="FunFam" id="3.30.200.20:FF:000148">
    <property type="entry name" value="Serine/threonine-protein kinase RIO1"/>
    <property type="match status" value="1"/>
</dbReference>
<reference evidence="24 25" key="1">
    <citation type="journal article" date="2022" name="Nat. Ecol. Evol.">
        <title>A masculinizing supergene underlies an exaggerated male reproductive morph in a spider.</title>
        <authorList>
            <person name="Hendrickx F."/>
            <person name="De Corte Z."/>
            <person name="Sonet G."/>
            <person name="Van Belleghem S.M."/>
            <person name="Kostlbacher S."/>
            <person name="Vangestel C."/>
        </authorList>
    </citation>
    <scope>NUCLEOTIDE SEQUENCE [LARGE SCALE GENOMIC DNA]</scope>
    <source>
        <strain evidence="24">W744_W776</strain>
    </source>
</reference>
<feature type="compositionally biased region" description="Basic and acidic residues" evidence="22">
    <location>
        <begin position="503"/>
        <end position="521"/>
    </location>
</feature>
<evidence type="ECO:0000256" key="4">
    <source>
        <dbReference type="ARBA" id="ARBA00012513"/>
    </source>
</evidence>
<evidence type="ECO:0000256" key="14">
    <source>
        <dbReference type="ARBA" id="ARBA00022840"/>
    </source>
</evidence>
<dbReference type="EMBL" id="JAFNEN010000075">
    <property type="protein sequence ID" value="KAG8196038.1"/>
    <property type="molecule type" value="Genomic_DNA"/>
</dbReference>
<dbReference type="SUPFAM" id="SSF56112">
    <property type="entry name" value="Protein kinase-like (PK-like)"/>
    <property type="match status" value="1"/>
</dbReference>
<dbReference type="CDD" id="cd05147">
    <property type="entry name" value="RIO1_euk"/>
    <property type="match status" value="1"/>
</dbReference>
<feature type="compositionally biased region" description="Basic and acidic residues" evidence="22">
    <location>
        <begin position="397"/>
        <end position="411"/>
    </location>
</feature>
<keyword evidence="14 18" id="KW-0067">ATP-binding</keyword>
<dbReference type="InterPro" id="IPR018935">
    <property type="entry name" value="RIO_kinase_CS"/>
</dbReference>
<feature type="active site" description="Proton acceptor" evidence="19">
    <location>
        <position position="273"/>
    </location>
</feature>
<evidence type="ECO:0000256" key="11">
    <source>
        <dbReference type="ARBA" id="ARBA00022741"/>
    </source>
</evidence>
<feature type="compositionally biased region" description="Acidic residues" evidence="22">
    <location>
        <begin position="18"/>
        <end position="27"/>
    </location>
</feature>
<keyword evidence="10" id="KW-0479">Metal-binding</keyword>
<comment type="caution">
    <text evidence="24">The sequence shown here is derived from an EMBL/GenBank/DDBJ whole genome shotgun (WGS) entry which is preliminary data.</text>
</comment>
<comment type="cofactor">
    <cofactor evidence="1 21">
        <name>Mg(2+)</name>
        <dbReference type="ChEBI" id="CHEBI:18420"/>
    </cofactor>
</comment>
<dbReference type="Gene3D" id="1.10.510.10">
    <property type="entry name" value="Transferase(Phosphotransferase) domain 1"/>
    <property type="match status" value="1"/>
</dbReference>
<comment type="catalytic activity">
    <reaction evidence="17 18">
        <text>L-seryl-[protein] + ATP = O-phospho-L-seryl-[protein] + ADP + H(+)</text>
        <dbReference type="Rhea" id="RHEA:17989"/>
        <dbReference type="Rhea" id="RHEA-COMP:9863"/>
        <dbReference type="Rhea" id="RHEA-COMP:11604"/>
        <dbReference type="ChEBI" id="CHEBI:15378"/>
        <dbReference type="ChEBI" id="CHEBI:29999"/>
        <dbReference type="ChEBI" id="CHEBI:30616"/>
        <dbReference type="ChEBI" id="CHEBI:83421"/>
        <dbReference type="ChEBI" id="CHEBI:456216"/>
        <dbReference type="EC" id="2.7.11.1"/>
    </reaction>
</comment>
<keyword evidence="6" id="KW-0963">Cytoplasm</keyword>
<evidence type="ECO:0000313" key="24">
    <source>
        <dbReference type="EMBL" id="KAG8196038.1"/>
    </source>
</evidence>
<dbReference type="InterPro" id="IPR011009">
    <property type="entry name" value="Kinase-like_dom_sf"/>
</dbReference>
<organism evidence="24 25">
    <name type="scientific">Oedothorax gibbosus</name>
    <dbReference type="NCBI Taxonomy" id="931172"/>
    <lineage>
        <taxon>Eukaryota</taxon>
        <taxon>Metazoa</taxon>
        <taxon>Ecdysozoa</taxon>
        <taxon>Arthropoda</taxon>
        <taxon>Chelicerata</taxon>
        <taxon>Arachnida</taxon>
        <taxon>Araneae</taxon>
        <taxon>Araneomorphae</taxon>
        <taxon>Entelegynae</taxon>
        <taxon>Araneoidea</taxon>
        <taxon>Linyphiidae</taxon>
        <taxon>Erigoninae</taxon>
        <taxon>Oedothorax</taxon>
    </lineage>
</organism>
<feature type="compositionally biased region" description="Polar residues" evidence="22">
    <location>
        <begin position="43"/>
        <end position="66"/>
    </location>
</feature>
<feature type="compositionally biased region" description="Basic residues" evidence="22">
    <location>
        <begin position="534"/>
        <end position="559"/>
    </location>
</feature>
<feature type="active site" description="4-aspartylphosphate intermediate" evidence="19">
    <location>
        <position position="290"/>
    </location>
</feature>
<comment type="subcellular location">
    <subcellularLocation>
        <location evidence="2">Cytoplasm</location>
    </subcellularLocation>
</comment>
<dbReference type="GO" id="GO:0016787">
    <property type="term" value="F:hydrolase activity"/>
    <property type="evidence" value="ECO:0007669"/>
    <property type="project" value="UniProtKB-KW"/>
</dbReference>
<dbReference type="PANTHER" id="PTHR45723">
    <property type="entry name" value="SERINE/THREONINE-PROTEIN KINASE RIO1"/>
    <property type="match status" value="1"/>
</dbReference>
<keyword evidence="15" id="KW-0460">Magnesium</keyword>
<keyword evidence="11 18" id="KW-0547">Nucleotide-binding</keyword>
<dbReference type="InterPro" id="IPR017407">
    <property type="entry name" value="Ser/Thr_kinase_Rio1"/>
</dbReference>
<keyword evidence="13" id="KW-0378">Hydrolase</keyword>
<keyword evidence="7" id="KW-0690">Ribosome biogenesis</keyword>
<gene>
    <name evidence="24" type="ORF">JTE90_029007</name>
</gene>
<proteinExistence type="inferred from homology"/>
<dbReference type="AlphaFoldDB" id="A0AAV6VK18"/>
<accession>A0AAV6VK18</accession>
<feature type="binding site" evidence="21">
    <location>
        <position position="290"/>
    </location>
    <ligand>
        <name>Mg(2+)</name>
        <dbReference type="ChEBI" id="CHEBI:18420"/>
    </ligand>
</feature>
<keyword evidence="25" id="KW-1185">Reference proteome</keyword>
<evidence type="ECO:0000256" key="18">
    <source>
        <dbReference type="PIRNR" id="PIRNR038147"/>
    </source>
</evidence>
<dbReference type="GO" id="GO:0046872">
    <property type="term" value="F:metal ion binding"/>
    <property type="evidence" value="ECO:0007669"/>
    <property type="project" value="UniProtKB-KW"/>
</dbReference>
<evidence type="ECO:0000256" key="1">
    <source>
        <dbReference type="ARBA" id="ARBA00001946"/>
    </source>
</evidence>
<keyword evidence="12 18" id="KW-0418">Kinase</keyword>
<feature type="domain" description="RIO kinase" evidence="23">
    <location>
        <begin position="100"/>
        <end position="336"/>
    </location>
</feature>
<dbReference type="InterPro" id="IPR018934">
    <property type="entry name" value="RIO_dom"/>
</dbReference>
<dbReference type="Gene3D" id="3.30.200.20">
    <property type="entry name" value="Phosphorylase Kinase, domain 1"/>
    <property type="match status" value="1"/>
</dbReference>
<evidence type="ECO:0000256" key="7">
    <source>
        <dbReference type="ARBA" id="ARBA00022517"/>
    </source>
</evidence>
<evidence type="ECO:0000313" key="25">
    <source>
        <dbReference type="Proteomes" id="UP000827092"/>
    </source>
</evidence>
<feature type="binding site" evidence="20">
    <location>
        <position position="157"/>
    </location>
    <ligand>
        <name>ATP</name>
        <dbReference type="ChEBI" id="CHEBI:30616"/>
    </ligand>
</feature>
<evidence type="ECO:0000256" key="19">
    <source>
        <dbReference type="PIRSR" id="PIRSR038147-1"/>
    </source>
</evidence>
<dbReference type="InterPro" id="IPR051272">
    <property type="entry name" value="RIO-type_Ser/Thr_kinase"/>
</dbReference>
<feature type="binding site" evidence="21">
    <location>
        <position position="278"/>
    </location>
    <ligand>
        <name>Mg(2+)</name>
        <dbReference type="ChEBI" id="CHEBI:18420"/>
    </ligand>
</feature>
<comment type="similarity">
    <text evidence="3 18">Belongs to the protein kinase superfamily. RIO-type Ser/Thr kinase family.</text>
</comment>
<evidence type="ECO:0000256" key="6">
    <source>
        <dbReference type="ARBA" id="ARBA00022490"/>
    </source>
</evidence>
<keyword evidence="8 18" id="KW-0723">Serine/threonine-protein kinase</keyword>
<protein>
    <recommendedName>
        <fullName evidence="5 18">Serine/threonine-protein kinase RIO1</fullName>
        <ecNumber evidence="4 18">2.7.11.1</ecNumber>
    </recommendedName>
</protein>
<dbReference type="SMART" id="SM00090">
    <property type="entry name" value="RIO"/>
    <property type="match status" value="1"/>
</dbReference>